<dbReference type="OrthoDB" id="5599486at2"/>
<protein>
    <recommendedName>
        <fullName evidence="3">WD40-like Beta Propeller Repeat</fullName>
    </recommendedName>
</protein>
<dbReference type="Proteomes" id="UP000305675">
    <property type="component" value="Unassembled WGS sequence"/>
</dbReference>
<evidence type="ECO:0000313" key="1">
    <source>
        <dbReference type="EMBL" id="TKB56233.1"/>
    </source>
</evidence>
<dbReference type="AlphaFoldDB" id="A0A4U1BUA8"/>
<accession>A0A4U1BUA8</accession>
<comment type="caution">
    <text evidence="1">The sequence shown here is derived from an EMBL/GenBank/DDBJ whole genome shotgun (WGS) entry which is preliminary data.</text>
</comment>
<keyword evidence="2" id="KW-1185">Reference proteome</keyword>
<reference evidence="1 2" key="1">
    <citation type="submission" date="2019-04" db="EMBL/GenBank/DDBJ databases">
        <authorList>
            <person name="Hwang J.C."/>
        </authorList>
    </citation>
    <scope>NUCLEOTIDE SEQUENCE [LARGE SCALE GENOMIC DNA]</scope>
    <source>
        <strain evidence="1 2">IMCC35002</strain>
    </source>
</reference>
<name>A0A4U1BUA8_9GAMM</name>
<evidence type="ECO:0000313" key="2">
    <source>
        <dbReference type="Proteomes" id="UP000305675"/>
    </source>
</evidence>
<proteinExistence type="predicted"/>
<evidence type="ECO:0008006" key="3">
    <source>
        <dbReference type="Google" id="ProtNLM"/>
    </source>
</evidence>
<gene>
    <name evidence="1" type="ORF">FCL42_08445</name>
</gene>
<sequence>MKPIPYALKEISGVTWDGSNLWAHNDSGDSPRLFRFTSQGEFLNELEFEGADARDWEDVTNDGKYLFAADCGNNRGNRRDLTVYRTPIPATDSDEVSAVPIRFKFKEQTNFSRKGYTHNFDCEALAATEKSLWVFSKNWGDQQSRVYKLSKQPGDYEIEAIQTLPVWGQITAAEWNKESGRIALLGYRGGLDFNPFVWIANMDENGVDWDSAKQYKPVSDGQWEAITWIDAKTLLLARESSDVSDRKWQLWKPDFK</sequence>
<dbReference type="EMBL" id="SWCJ01000004">
    <property type="protein sequence ID" value="TKB56233.1"/>
    <property type="molecule type" value="Genomic_DNA"/>
</dbReference>
<organism evidence="1 2">
    <name type="scientific">Ferrimonas aestuarii</name>
    <dbReference type="NCBI Taxonomy" id="2569539"/>
    <lineage>
        <taxon>Bacteria</taxon>
        <taxon>Pseudomonadati</taxon>
        <taxon>Pseudomonadota</taxon>
        <taxon>Gammaproteobacteria</taxon>
        <taxon>Alteromonadales</taxon>
        <taxon>Ferrimonadaceae</taxon>
        <taxon>Ferrimonas</taxon>
    </lineage>
</organism>
<dbReference type="RefSeq" id="WP_136862962.1">
    <property type="nucleotide sequence ID" value="NZ_SWCJ01000004.1"/>
</dbReference>
<dbReference type="SUPFAM" id="SSF82171">
    <property type="entry name" value="DPP6 N-terminal domain-like"/>
    <property type="match status" value="1"/>
</dbReference>